<reference evidence="3 4" key="1">
    <citation type="submission" date="2020-10" db="EMBL/GenBank/DDBJ databases">
        <title>Complete genome sequence of Paludibaculum fermentans P105T, a facultatively anaerobic acidobacterium capable of dissimilatory Fe(III) reduction.</title>
        <authorList>
            <person name="Dedysh S.N."/>
            <person name="Beletsky A.V."/>
            <person name="Kulichevskaya I.S."/>
            <person name="Mardanov A.V."/>
            <person name="Ravin N.V."/>
        </authorList>
    </citation>
    <scope>NUCLEOTIDE SEQUENCE [LARGE SCALE GENOMIC DNA]</scope>
    <source>
        <strain evidence="3 4">P105</strain>
    </source>
</reference>
<dbReference type="Proteomes" id="UP000593892">
    <property type="component" value="Chromosome"/>
</dbReference>
<dbReference type="AlphaFoldDB" id="A0A7S7NUQ4"/>
<accession>A0A7S7NUQ4</accession>
<dbReference type="InterPro" id="IPR006342">
    <property type="entry name" value="FkbM_mtfrase"/>
</dbReference>
<protein>
    <submittedName>
        <fullName evidence="3">FkbM family methyltransferase</fullName>
    </submittedName>
</protein>
<evidence type="ECO:0000313" key="4">
    <source>
        <dbReference type="Proteomes" id="UP000593892"/>
    </source>
</evidence>
<keyword evidence="3" id="KW-0489">Methyltransferase</keyword>
<feature type="domain" description="Methyltransferase FkbM" evidence="2">
    <location>
        <begin position="124"/>
        <end position="276"/>
    </location>
</feature>
<dbReference type="GO" id="GO:0032259">
    <property type="term" value="P:methylation"/>
    <property type="evidence" value="ECO:0007669"/>
    <property type="project" value="UniProtKB-KW"/>
</dbReference>
<name>A0A7S7NUQ4_PALFE</name>
<dbReference type="RefSeq" id="WP_194451226.1">
    <property type="nucleotide sequence ID" value="NZ_CP063849.1"/>
</dbReference>
<keyword evidence="3" id="KW-0808">Transferase</keyword>
<dbReference type="SUPFAM" id="SSF53335">
    <property type="entry name" value="S-adenosyl-L-methionine-dependent methyltransferases"/>
    <property type="match status" value="1"/>
</dbReference>
<dbReference type="PANTHER" id="PTHR34203">
    <property type="entry name" value="METHYLTRANSFERASE, FKBM FAMILY PROTEIN"/>
    <property type="match status" value="1"/>
</dbReference>
<dbReference type="InterPro" id="IPR029063">
    <property type="entry name" value="SAM-dependent_MTases_sf"/>
</dbReference>
<organism evidence="3 4">
    <name type="scientific">Paludibaculum fermentans</name>
    <dbReference type="NCBI Taxonomy" id="1473598"/>
    <lineage>
        <taxon>Bacteria</taxon>
        <taxon>Pseudomonadati</taxon>
        <taxon>Acidobacteriota</taxon>
        <taxon>Terriglobia</taxon>
        <taxon>Bryobacterales</taxon>
        <taxon>Bryobacteraceae</taxon>
        <taxon>Paludibaculum</taxon>
    </lineage>
</organism>
<dbReference type="GO" id="GO:0008168">
    <property type="term" value="F:methyltransferase activity"/>
    <property type="evidence" value="ECO:0007669"/>
    <property type="project" value="UniProtKB-KW"/>
</dbReference>
<dbReference type="EMBL" id="CP063849">
    <property type="protein sequence ID" value="QOY89564.1"/>
    <property type="molecule type" value="Genomic_DNA"/>
</dbReference>
<dbReference type="Pfam" id="PF05050">
    <property type="entry name" value="Methyltransf_21"/>
    <property type="match status" value="1"/>
</dbReference>
<keyword evidence="1" id="KW-0812">Transmembrane</keyword>
<evidence type="ECO:0000313" key="3">
    <source>
        <dbReference type="EMBL" id="QOY89564.1"/>
    </source>
</evidence>
<keyword evidence="4" id="KW-1185">Reference proteome</keyword>
<dbReference type="KEGG" id="pfer:IRI77_06315"/>
<gene>
    <name evidence="3" type="ORF">IRI77_06315</name>
</gene>
<feature type="transmembrane region" description="Helical" evidence="1">
    <location>
        <begin position="9"/>
        <end position="27"/>
    </location>
</feature>
<sequence>MAKRRGFRISLWVVCTGLVLTLGMLSWRPEWIVLVAPGVRVTSAYCSRWKAATDERILLSQGAAAQRIGAGSKLLRTDAKLELWQTPHGEYWIPGGSSTVLFTLLAQQERLIYGLVPKGGTVIDCGAHVGVFTKAALAKEAAKVIAVEPAPEALECFRRNLKSEIADGRVVIVPKGIWDKDGELTFFLNGNGDAADSFVTHGDSSKKTIVPVTTLDTIMAEQQLTSVALVKMDVKGATSRALTGGKLMIAKYHPHLALATEEPPEDPASLTAQVDQFKSGYKAICGPCFLIEKEVRTDVMFYQ</sequence>
<evidence type="ECO:0000256" key="1">
    <source>
        <dbReference type="SAM" id="Phobius"/>
    </source>
</evidence>
<dbReference type="Gene3D" id="3.40.50.150">
    <property type="entry name" value="Vaccinia Virus protein VP39"/>
    <property type="match status" value="1"/>
</dbReference>
<dbReference type="NCBIfam" id="TIGR01444">
    <property type="entry name" value="fkbM_fam"/>
    <property type="match status" value="1"/>
</dbReference>
<keyword evidence="1" id="KW-0472">Membrane</keyword>
<keyword evidence="1" id="KW-1133">Transmembrane helix</keyword>
<dbReference type="PANTHER" id="PTHR34203:SF15">
    <property type="entry name" value="SLL1173 PROTEIN"/>
    <property type="match status" value="1"/>
</dbReference>
<evidence type="ECO:0000259" key="2">
    <source>
        <dbReference type="Pfam" id="PF05050"/>
    </source>
</evidence>
<dbReference type="InterPro" id="IPR052514">
    <property type="entry name" value="SAM-dependent_MTase"/>
</dbReference>
<proteinExistence type="predicted"/>